<dbReference type="Pfam" id="PF08755">
    <property type="entry name" value="YccV-like"/>
    <property type="match status" value="1"/>
</dbReference>
<organism evidence="2 3">
    <name type="scientific">Somion occarium</name>
    <dbReference type="NCBI Taxonomy" id="3059160"/>
    <lineage>
        <taxon>Eukaryota</taxon>
        <taxon>Fungi</taxon>
        <taxon>Dikarya</taxon>
        <taxon>Basidiomycota</taxon>
        <taxon>Agaricomycotina</taxon>
        <taxon>Agaricomycetes</taxon>
        <taxon>Polyporales</taxon>
        <taxon>Cerrenaceae</taxon>
        <taxon>Somion</taxon>
    </lineage>
</organism>
<dbReference type="PANTHER" id="PTHR31350:SF21">
    <property type="entry name" value="F-BOX ONLY PROTEIN 21"/>
    <property type="match status" value="1"/>
</dbReference>
<accession>A0ABP1CH73</accession>
<proteinExistence type="predicted"/>
<evidence type="ECO:0000259" key="1">
    <source>
        <dbReference type="SMART" id="SM00992"/>
    </source>
</evidence>
<dbReference type="SUPFAM" id="SSF81383">
    <property type="entry name" value="F-box domain"/>
    <property type="match status" value="1"/>
</dbReference>
<dbReference type="EMBL" id="OZ037944">
    <property type="protein sequence ID" value="CAL1695036.1"/>
    <property type="molecule type" value="Genomic_DNA"/>
</dbReference>
<dbReference type="SUPFAM" id="SSF141255">
    <property type="entry name" value="YccV-like"/>
    <property type="match status" value="1"/>
</dbReference>
<dbReference type="InterPro" id="IPR036047">
    <property type="entry name" value="F-box-like_dom_sf"/>
</dbReference>
<dbReference type="InterPro" id="IPR011722">
    <property type="entry name" value="Hemimethylated_DNA-bd_dom"/>
</dbReference>
<protein>
    <recommendedName>
        <fullName evidence="1">Hemimethylated DNA-binding domain-containing protein</fullName>
    </recommendedName>
</protein>
<keyword evidence="3" id="KW-1185">Reference proteome</keyword>
<feature type="domain" description="Hemimethylated DNA-binding" evidence="1">
    <location>
        <begin position="473"/>
        <end position="577"/>
    </location>
</feature>
<dbReference type="NCBIfam" id="TIGR02097">
    <property type="entry name" value="yccV"/>
    <property type="match status" value="1"/>
</dbReference>
<reference evidence="3" key="1">
    <citation type="submission" date="2024-04" db="EMBL/GenBank/DDBJ databases">
        <authorList>
            <person name="Shaw F."/>
            <person name="Minotto A."/>
        </authorList>
    </citation>
    <scope>NUCLEOTIDE SEQUENCE [LARGE SCALE GENOMIC DNA]</scope>
</reference>
<dbReference type="PANTHER" id="PTHR31350">
    <property type="entry name" value="SI:DKEY-261L7.2"/>
    <property type="match status" value="1"/>
</dbReference>
<evidence type="ECO:0000313" key="3">
    <source>
        <dbReference type="Proteomes" id="UP001497453"/>
    </source>
</evidence>
<evidence type="ECO:0000313" key="2">
    <source>
        <dbReference type="EMBL" id="CAL1695036.1"/>
    </source>
</evidence>
<gene>
    <name evidence="2" type="ORF">GFSPODELE1_LOCUS564</name>
</gene>
<sequence>MTIPTFPVEIYSEILKHIPTTDDSGVKLLLAFLQSNSRLRAAALAPEVWEPHYHARYVHSVEERERQRRDAAGNNWRQLYIQRRTLDRKALQSLDEIRKDRRDRHNKVATITDFSFDIWDAIRQESRIPIPLCFRGSYGEQDESAVPPDALPRQFWANTILGVIARRQAVGIWGRTFSEQGDVPFEEALASLSSVYSVSVKEITVMLDDIFEHCKQELQKLAVCLDPNDSAYDLWELCIQIRSVLRDMGFRVANSHRFSRLFSQFPHSFLLPGHRDTIPMSLIYVFVSICTRLGINASPVNFPGSVLAHVASSDGNILFDMCSARRPLRTSNTADLQSFVRSQVGGATVTVLNEESTGPADSATMLSRAFNNIMSFIRFERMHDEDPASLERREKSFYLITLCRLLFIQNQFDGLLPSPPHTMPLDDRAVILDVLAPLLPEHIRSPLQDACEERLRDAAVKSTKVYSRKDVGKVDYFVGLCFRHTEFQYTGCIFGWDATCNASEEWIREMKVDRLKHGRDQPFYVAYADDAHSRYVAQENIIPVVPSEADLRRLYLSRSAFGRNFTGLADDGLAHPGRLSMSDEMRAVYPDDDDFGRKILIIIVYKSESGEIQVTDDIDCTYTDRTYALPCTVIAVDCACGGRPLARMTDINEGTTTMRAKICEGRRCNFCLFLA</sequence>
<dbReference type="Pfam" id="PF13369">
    <property type="entry name" value="Transglut_core2"/>
    <property type="match status" value="1"/>
</dbReference>
<dbReference type="SMART" id="SM00992">
    <property type="entry name" value="YccV-like"/>
    <property type="match status" value="1"/>
</dbReference>
<dbReference type="InterPro" id="IPR036623">
    <property type="entry name" value="Hemimethylated_DNA-bd_sf"/>
</dbReference>
<name>A0ABP1CH73_9APHY</name>
<dbReference type="Proteomes" id="UP001497453">
    <property type="component" value="Chromosome 1"/>
</dbReference>
<dbReference type="Gene3D" id="2.30.30.390">
    <property type="entry name" value="Hemimethylated DNA-binding domain"/>
    <property type="match status" value="1"/>
</dbReference>
<dbReference type="InterPro" id="IPR032698">
    <property type="entry name" value="SirB1_N"/>
</dbReference>